<gene>
    <name evidence="4" type="ORF">DAERI_250003</name>
</gene>
<dbReference type="Proteomes" id="UP000236569">
    <property type="component" value="Unassembled WGS sequence"/>
</dbReference>
<dbReference type="PANTHER" id="PTHR16305:SF35">
    <property type="entry name" value="TRANSCRIPTIONAL ACTIVATOR DOMAIN"/>
    <property type="match status" value="1"/>
</dbReference>
<evidence type="ECO:0000256" key="2">
    <source>
        <dbReference type="ARBA" id="ARBA00022840"/>
    </source>
</evidence>
<reference evidence="5" key="1">
    <citation type="submission" date="2018-01" db="EMBL/GenBank/DDBJ databases">
        <title>Draft Genome Sequence of the Radioresistant Bacterium Deinococcus aerius TR0125, Isolated from the Higher Atmosphere above Japan.</title>
        <authorList>
            <person name="Satoh K."/>
            <person name="Arai H."/>
            <person name="Sanzen T."/>
            <person name="Kawaguchi Y."/>
            <person name="Hayashi H."/>
            <person name="Yokobori S."/>
            <person name="Yamagishi A."/>
            <person name="Oono Y."/>
            <person name="Narumi I."/>
        </authorList>
    </citation>
    <scope>NUCLEOTIDE SEQUENCE [LARGE SCALE GENOMIC DNA]</scope>
    <source>
        <strain evidence="5">TR0125</strain>
    </source>
</reference>
<dbReference type="EMBL" id="BFAG01000025">
    <property type="protein sequence ID" value="GBF08168.1"/>
    <property type="molecule type" value="Genomic_DNA"/>
</dbReference>
<proteinExistence type="predicted"/>
<dbReference type="PANTHER" id="PTHR16305">
    <property type="entry name" value="TESTICULAR SOLUBLE ADENYLYL CYCLASE"/>
    <property type="match status" value="1"/>
</dbReference>
<evidence type="ECO:0000313" key="5">
    <source>
        <dbReference type="Proteomes" id="UP000236569"/>
    </source>
</evidence>
<dbReference type="GO" id="GO:0005524">
    <property type="term" value="F:ATP binding"/>
    <property type="evidence" value="ECO:0007669"/>
    <property type="project" value="UniProtKB-KW"/>
</dbReference>
<feature type="region of interest" description="Disordered" evidence="3">
    <location>
        <begin position="1"/>
        <end position="27"/>
    </location>
</feature>
<protein>
    <recommendedName>
        <fullName evidence="6">Orc1-like AAA ATPase domain-containing protein</fullName>
    </recommendedName>
</protein>
<keyword evidence="2" id="KW-0067">ATP-binding</keyword>
<evidence type="ECO:0008006" key="6">
    <source>
        <dbReference type="Google" id="ProtNLM"/>
    </source>
</evidence>
<comment type="caution">
    <text evidence="4">The sequence shown here is derived from an EMBL/GenBank/DDBJ whole genome shotgun (WGS) entry which is preliminary data.</text>
</comment>
<evidence type="ECO:0000256" key="1">
    <source>
        <dbReference type="ARBA" id="ARBA00022741"/>
    </source>
</evidence>
<keyword evidence="1" id="KW-0547">Nucleotide-binding</keyword>
<evidence type="ECO:0000256" key="3">
    <source>
        <dbReference type="SAM" id="MobiDB-lite"/>
    </source>
</evidence>
<dbReference type="AlphaFoldDB" id="A0A2I9DNH7"/>
<dbReference type="GO" id="GO:0004016">
    <property type="term" value="F:adenylate cyclase activity"/>
    <property type="evidence" value="ECO:0007669"/>
    <property type="project" value="TreeGrafter"/>
</dbReference>
<evidence type="ECO:0000313" key="4">
    <source>
        <dbReference type="EMBL" id="GBF08168.1"/>
    </source>
</evidence>
<accession>A0A2I9DNH7</accession>
<name>A0A2I9DNH7_9DEIO</name>
<sequence length="446" mass="48364">MWRREAARLVPELWPGDDPPGPPTPDGRARFVEALVRVLTALIPPDVVIVQDDLQWMDYPSVEVLSQAALRLPNRVLLTLRRGEADTDAARQGVLALGRQIPLERLVLEPLGERGVRDLVWVLSGGEAPLFAARLHRATGGNPLALLETLRHLADTGALHLEPGGAWATPYDDQTRDYAELPLPDSVRGAVLARAARLGGGARRLLEAASLAGEPFTLTDLGGASALPEWEAVEALEQAVAAGLLTVAGGGHRFSHEQVRSALESALGPERRRLLHRKLAEALLRQGGAPAHVAHHLERAGRPREAVPHRVRAAQAAAAVLAHAQALGEYRRALADGPDDPTAFAIHAEVVEHLRFLDRREERRAALEALSALAERLALPAEERLHQAVRWAHFYTELDEEARALEVAERGLREFGDVPEPLLALLWLEGGAALCGPWGAPRKLDG</sequence>
<keyword evidence="5" id="KW-1185">Reference proteome</keyword>
<dbReference type="GO" id="GO:0005737">
    <property type="term" value="C:cytoplasm"/>
    <property type="evidence" value="ECO:0007669"/>
    <property type="project" value="TreeGrafter"/>
</dbReference>
<organism evidence="4 5">
    <name type="scientific">Deinococcus aerius</name>
    <dbReference type="NCBI Taxonomy" id="200253"/>
    <lineage>
        <taxon>Bacteria</taxon>
        <taxon>Thermotogati</taxon>
        <taxon>Deinococcota</taxon>
        <taxon>Deinococci</taxon>
        <taxon>Deinococcales</taxon>
        <taxon>Deinococcaceae</taxon>
        <taxon>Deinococcus</taxon>
    </lineage>
</organism>